<dbReference type="Proteomes" id="UP000525652">
    <property type="component" value="Unassembled WGS sequence"/>
</dbReference>
<reference evidence="2 3" key="1">
    <citation type="submission" date="2020-07" db="EMBL/GenBank/DDBJ databases">
        <authorList>
            <person name="Feng X."/>
        </authorList>
    </citation>
    <scope>NUCLEOTIDE SEQUENCE [LARGE SCALE GENOMIC DNA]</scope>
    <source>
        <strain evidence="2 3">JCM14086</strain>
    </source>
</reference>
<comment type="caution">
    <text evidence="2">The sequence shown here is derived from an EMBL/GenBank/DDBJ whole genome shotgun (WGS) entry which is preliminary data.</text>
</comment>
<keyword evidence="3" id="KW-1185">Reference proteome</keyword>
<organism evidence="2 3">
    <name type="scientific">Puniceicoccus vermicola</name>
    <dbReference type="NCBI Taxonomy" id="388746"/>
    <lineage>
        <taxon>Bacteria</taxon>
        <taxon>Pseudomonadati</taxon>
        <taxon>Verrucomicrobiota</taxon>
        <taxon>Opitutia</taxon>
        <taxon>Puniceicoccales</taxon>
        <taxon>Puniceicoccaceae</taxon>
        <taxon>Puniceicoccus</taxon>
    </lineage>
</organism>
<keyword evidence="1" id="KW-0732">Signal</keyword>
<feature type="chain" id="PRO_5031189846" evidence="1">
    <location>
        <begin position="30"/>
        <end position="101"/>
    </location>
</feature>
<dbReference type="EMBL" id="JACHVA010000019">
    <property type="protein sequence ID" value="MBC2600462.1"/>
    <property type="molecule type" value="Genomic_DNA"/>
</dbReference>
<evidence type="ECO:0000313" key="2">
    <source>
        <dbReference type="EMBL" id="MBC2600462.1"/>
    </source>
</evidence>
<evidence type="ECO:0000313" key="3">
    <source>
        <dbReference type="Proteomes" id="UP000525652"/>
    </source>
</evidence>
<dbReference type="AlphaFoldDB" id="A0A7X1AV21"/>
<dbReference type="PROSITE" id="PS51257">
    <property type="entry name" value="PROKAR_LIPOPROTEIN"/>
    <property type="match status" value="1"/>
</dbReference>
<proteinExistence type="predicted"/>
<protein>
    <submittedName>
        <fullName evidence="2">Uncharacterized protein</fullName>
    </submittedName>
</protein>
<dbReference type="RefSeq" id="WP_185691210.1">
    <property type="nucleotide sequence ID" value="NZ_JACHVA010000019.1"/>
</dbReference>
<feature type="signal peptide" evidence="1">
    <location>
        <begin position="1"/>
        <end position="29"/>
    </location>
</feature>
<sequence length="101" mass="11105">MPNFRQLSILVGMKKIALLLSAFCLVALSGCNTGPTTAQRENMLEPNDNYNFFGIVKSEQGTFKHPSLTTAGVSVDEVTTRDNYSGDSVTLLWGLITLRDY</sequence>
<evidence type="ECO:0000256" key="1">
    <source>
        <dbReference type="SAM" id="SignalP"/>
    </source>
</evidence>
<gene>
    <name evidence="2" type="ORF">H5P30_01570</name>
</gene>
<accession>A0A7X1AV21</accession>
<name>A0A7X1AV21_9BACT</name>